<comment type="caution">
    <text evidence="7">The sequence shown here is derived from an EMBL/GenBank/DDBJ whole genome shotgun (WGS) entry which is preliminary data.</text>
</comment>
<dbReference type="GO" id="GO:0050281">
    <property type="term" value="F:L-serine-glyoxylate transaminase activity"/>
    <property type="evidence" value="ECO:0007669"/>
    <property type="project" value="UniProtKB-EC"/>
</dbReference>
<dbReference type="EC" id="2.6.1.45" evidence="7"/>
<proteinExistence type="inferred from homology"/>
<gene>
    <name evidence="7" type="ORF">ABH943_004067</name>
</gene>
<dbReference type="GO" id="GO:0004760">
    <property type="term" value="F:L-serine-pyruvate transaminase activity"/>
    <property type="evidence" value="ECO:0007669"/>
    <property type="project" value="UniProtKB-EC"/>
</dbReference>
<name>A0ABW8MK48_9BURK</name>
<comment type="cofactor">
    <cofactor evidence="1 5">
        <name>pyridoxal 5'-phosphate</name>
        <dbReference type="ChEBI" id="CHEBI:597326"/>
    </cofactor>
</comment>
<dbReference type="InterPro" id="IPR000192">
    <property type="entry name" value="Aminotrans_V_dom"/>
</dbReference>
<keyword evidence="8" id="KW-1185">Reference proteome</keyword>
<dbReference type="InterPro" id="IPR020578">
    <property type="entry name" value="Aminotrans_V_PyrdxlP_BS"/>
</dbReference>
<sequence length="412" mass="43800">MNDRHTFSADSGTPDTFSIACPTVLPLSSILPEEPLLMMGAGPVPIPDAVAKANGVVINHLGSTMAAVIGQVKTMARYVFQTESKWVMGVAGPGSAAMEMAITNLAWKGSRVLCICNGFFSERMAEMARRTGAHVETLNVVDGTAADTRQAADAIDRFRPEIVTIVHGETSNTVWNRSLESIASVARAAGALVIVDAVCTLSTMPLPMDAWGIDAVITGGQKGLSSIPGVSLLAFSEAAWQRIMTRPVPPTHWCLDAALATNFWHNASYHYTAPVSGVLALHEALRLVCAETLERRFARHQRCSNALQAGVEALALKLYVPKPSRLNSVVGIALPQGVSGSDVCAHISRHHHVEIAGSFGAPIVRIGQMGEQCREHHLFRTIHALGRTMIDLGVAVDLPAGVAALERSLSAA</sequence>
<dbReference type="Pfam" id="PF00266">
    <property type="entry name" value="Aminotran_5"/>
    <property type="match status" value="1"/>
</dbReference>
<dbReference type="InterPro" id="IPR024169">
    <property type="entry name" value="SP_NH2Trfase/AEP_transaminase"/>
</dbReference>
<keyword evidence="7" id="KW-0032">Aminotransferase</keyword>
<dbReference type="InterPro" id="IPR015422">
    <property type="entry name" value="PyrdxlP-dep_Trfase_small"/>
</dbReference>
<dbReference type="SUPFAM" id="SSF53383">
    <property type="entry name" value="PLP-dependent transferases"/>
    <property type="match status" value="1"/>
</dbReference>
<dbReference type="GO" id="GO:0008453">
    <property type="term" value="F:alanine-glyoxylate transaminase activity"/>
    <property type="evidence" value="ECO:0007669"/>
    <property type="project" value="UniProtKB-EC"/>
</dbReference>
<dbReference type="InterPro" id="IPR015421">
    <property type="entry name" value="PyrdxlP-dep_Trfase_major"/>
</dbReference>
<reference evidence="7 8" key="1">
    <citation type="submission" date="2024-11" db="EMBL/GenBank/DDBJ databases">
        <title>Using genomics to understand microbial adaptation to soil warming.</title>
        <authorList>
            <person name="Deangelis K.M. PhD."/>
        </authorList>
    </citation>
    <scope>NUCLEOTIDE SEQUENCE [LARGE SCALE GENOMIC DNA]</scope>
    <source>
        <strain evidence="7 8">GAS97</strain>
    </source>
</reference>
<evidence type="ECO:0000256" key="4">
    <source>
        <dbReference type="RuleBase" id="RU004075"/>
    </source>
</evidence>
<keyword evidence="7" id="KW-0808">Transferase</keyword>
<dbReference type="EC" id="2.6.1.51" evidence="7"/>
<evidence type="ECO:0000256" key="1">
    <source>
        <dbReference type="ARBA" id="ARBA00001933"/>
    </source>
</evidence>
<dbReference type="Gene3D" id="3.90.1150.10">
    <property type="entry name" value="Aspartate Aminotransferase, domain 1"/>
    <property type="match status" value="1"/>
</dbReference>
<evidence type="ECO:0000313" key="8">
    <source>
        <dbReference type="Proteomes" id="UP001620514"/>
    </source>
</evidence>
<organism evidence="7 8">
    <name type="scientific">Caballeronia udeis</name>
    <dbReference type="NCBI Taxonomy" id="1232866"/>
    <lineage>
        <taxon>Bacteria</taxon>
        <taxon>Pseudomonadati</taxon>
        <taxon>Pseudomonadota</taxon>
        <taxon>Betaproteobacteria</taxon>
        <taxon>Burkholderiales</taxon>
        <taxon>Burkholderiaceae</taxon>
        <taxon>Caballeronia</taxon>
    </lineage>
</organism>
<evidence type="ECO:0000313" key="7">
    <source>
        <dbReference type="EMBL" id="MFK4444045.1"/>
    </source>
</evidence>
<dbReference type="InterPro" id="IPR015424">
    <property type="entry name" value="PyrdxlP-dep_Trfase"/>
</dbReference>
<feature type="domain" description="Aminotransferase class V" evidence="6">
    <location>
        <begin position="58"/>
        <end position="364"/>
    </location>
</feature>
<comment type="similarity">
    <text evidence="2 4">Belongs to the class-V pyridoxal-phosphate-dependent aminotransferase family.</text>
</comment>
<accession>A0ABW8MK48</accession>
<protein>
    <submittedName>
        <fullName evidence="7">Alanine-glyoxylate transaminase/serine-glyoxylate transaminase/serine-pyruvate transaminase</fullName>
        <ecNumber evidence="7">2.6.1.44</ecNumber>
        <ecNumber evidence="7">2.6.1.45</ecNumber>
        <ecNumber evidence="7">2.6.1.51</ecNumber>
    </submittedName>
</protein>
<evidence type="ECO:0000256" key="2">
    <source>
        <dbReference type="ARBA" id="ARBA00009236"/>
    </source>
</evidence>
<dbReference type="PROSITE" id="PS00595">
    <property type="entry name" value="AA_TRANSFER_CLASS_5"/>
    <property type="match status" value="1"/>
</dbReference>
<dbReference type="EMBL" id="JBIYDN010000012">
    <property type="protein sequence ID" value="MFK4444045.1"/>
    <property type="molecule type" value="Genomic_DNA"/>
</dbReference>
<dbReference type="Proteomes" id="UP001620514">
    <property type="component" value="Unassembled WGS sequence"/>
</dbReference>
<dbReference type="RefSeq" id="WP_404608979.1">
    <property type="nucleotide sequence ID" value="NZ_JBIYDN010000012.1"/>
</dbReference>
<dbReference type="PIRSF" id="PIRSF000524">
    <property type="entry name" value="SPT"/>
    <property type="match status" value="1"/>
</dbReference>
<dbReference type="PANTHER" id="PTHR21152:SF40">
    <property type="entry name" value="ALANINE--GLYOXYLATE AMINOTRANSFERASE"/>
    <property type="match status" value="1"/>
</dbReference>
<evidence type="ECO:0000256" key="3">
    <source>
        <dbReference type="ARBA" id="ARBA00022898"/>
    </source>
</evidence>
<dbReference type="PANTHER" id="PTHR21152">
    <property type="entry name" value="AMINOTRANSFERASE CLASS V"/>
    <property type="match status" value="1"/>
</dbReference>
<dbReference type="EC" id="2.6.1.44" evidence="7"/>
<evidence type="ECO:0000256" key="5">
    <source>
        <dbReference type="RuleBase" id="RU004504"/>
    </source>
</evidence>
<evidence type="ECO:0000259" key="6">
    <source>
        <dbReference type="Pfam" id="PF00266"/>
    </source>
</evidence>
<dbReference type="Gene3D" id="3.40.640.10">
    <property type="entry name" value="Type I PLP-dependent aspartate aminotransferase-like (Major domain)"/>
    <property type="match status" value="1"/>
</dbReference>
<keyword evidence="3" id="KW-0663">Pyridoxal phosphate</keyword>